<feature type="transmembrane region" description="Helical" evidence="1">
    <location>
        <begin position="6"/>
        <end position="24"/>
    </location>
</feature>
<name>A0A1G2U8Z6_9BACT</name>
<sequence length="129" mass="13368">MKSTGISIVIAGALIGGAILYTGVRSSGTTDAPANNVSVVDGKQIVEVSVKGGYRPQKSVAKAGVPTILRFATNSTYDCSGAVRIPSMGYSAFLPATGKTDVELGVQQVGILRGMCAMGMYIFEVDFKN</sequence>
<dbReference type="Proteomes" id="UP000177068">
    <property type="component" value="Unassembled WGS sequence"/>
</dbReference>
<accession>A0A1G2U8Z6</accession>
<keyword evidence="1" id="KW-0812">Transmembrane</keyword>
<organism evidence="2 3">
    <name type="scientific">Candidatus Zambryskibacteria bacterium RIFCSPLOWO2_01_FULL_47_14</name>
    <dbReference type="NCBI Taxonomy" id="1802763"/>
    <lineage>
        <taxon>Bacteria</taxon>
        <taxon>Candidatus Zambryskiibacteriota</taxon>
    </lineage>
</organism>
<comment type="caution">
    <text evidence="2">The sequence shown here is derived from an EMBL/GenBank/DDBJ whole genome shotgun (WGS) entry which is preliminary data.</text>
</comment>
<keyword evidence="1" id="KW-0472">Membrane</keyword>
<dbReference type="EMBL" id="MHWG01000017">
    <property type="protein sequence ID" value="OHB05490.1"/>
    <property type="molecule type" value="Genomic_DNA"/>
</dbReference>
<keyword evidence="1" id="KW-1133">Transmembrane helix</keyword>
<dbReference type="Gene3D" id="2.60.40.420">
    <property type="entry name" value="Cupredoxins - blue copper proteins"/>
    <property type="match status" value="1"/>
</dbReference>
<reference evidence="2 3" key="1">
    <citation type="journal article" date="2016" name="Nat. Commun.">
        <title>Thousands of microbial genomes shed light on interconnected biogeochemical processes in an aquifer system.</title>
        <authorList>
            <person name="Anantharaman K."/>
            <person name="Brown C.T."/>
            <person name="Hug L.A."/>
            <person name="Sharon I."/>
            <person name="Castelle C.J."/>
            <person name="Probst A.J."/>
            <person name="Thomas B.C."/>
            <person name="Singh A."/>
            <person name="Wilkins M.J."/>
            <person name="Karaoz U."/>
            <person name="Brodie E.L."/>
            <person name="Williams K.H."/>
            <person name="Hubbard S.S."/>
            <person name="Banfield J.F."/>
        </authorList>
    </citation>
    <scope>NUCLEOTIDE SEQUENCE [LARGE SCALE GENOMIC DNA]</scope>
</reference>
<evidence type="ECO:0000256" key="1">
    <source>
        <dbReference type="SAM" id="Phobius"/>
    </source>
</evidence>
<dbReference type="InterPro" id="IPR008972">
    <property type="entry name" value="Cupredoxin"/>
</dbReference>
<evidence type="ECO:0008006" key="4">
    <source>
        <dbReference type="Google" id="ProtNLM"/>
    </source>
</evidence>
<dbReference type="AlphaFoldDB" id="A0A1G2U8Z6"/>
<protein>
    <recommendedName>
        <fullName evidence="4">EfeO-type cupredoxin-like domain-containing protein</fullName>
    </recommendedName>
</protein>
<evidence type="ECO:0000313" key="3">
    <source>
        <dbReference type="Proteomes" id="UP000177068"/>
    </source>
</evidence>
<gene>
    <name evidence="2" type="ORF">A3A26_01565</name>
</gene>
<proteinExistence type="predicted"/>
<evidence type="ECO:0000313" key="2">
    <source>
        <dbReference type="EMBL" id="OHB05490.1"/>
    </source>
</evidence>